<protein>
    <submittedName>
        <fullName evidence="1">Uncharacterized protein</fullName>
    </submittedName>
</protein>
<dbReference type="OrthoDB" id="282517at2"/>
<evidence type="ECO:0000313" key="2">
    <source>
        <dbReference type="Proteomes" id="UP000317839"/>
    </source>
</evidence>
<organism evidence="1 2">
    <name type="scientific">Aliikangiella marina</name>
    <dbReference type="NCBI Taxonomy" id="1712262"/>
    <lineage>
        <taxon>Bacteria</taxon>
        <taxon>Pseudomonadati</taxon>
        <taxon>Pseudomonadota</taxon>
        <taxon>Gammaproteobacteria</taxon>
        <taxon>Oceanospirillales</taxon>
        <taxon>Pleioneaceae</taxon>
        <taxon>Aliikangiella</taxon>
    </lineage>
</organism>
<evidence type="ECO:0000313" key="1">
    <source>
        <dbReference type="EMBL" id="TQV72156.1"/>
    </source>
</evidence>
<proteinExistence type="predicted"/>
<accession>A0A545T4K1</accession>
<reference evidence="1 2" key="1">
    <citation type="submission" date="2019-06" db="EMBL/GenBank/DDBJ databases">
        <title>Draft genome of Aliikangiella marina GYP-15.</title>
        <authorList>
            <person name="Wang G."/>
        </authorList>
    </citation>
    <scope>NUCLEOTIDE SEQUENCE [LARGE SCALE GENOMIC DNA]</scope>
    <source>
        <strain evidence="1 2">GYP-15</strain>
    </source>
</reference>
<dbReference type="RefSeq" id="WP_142943486.1">
    <property type="nucleotide sequence ID" value="NZ_VIKR01000005.1"/>
</dbReference>
<dbReference type="Proteomes" id="UP000317839">
    <property type="component" value="Unassembled WGS sequence"/>
</dbReference>
<keyword evidence="2" id="KW-1185">Reference proteome</keyword>
<sequence>MLSDSQFLTQFENHSLPSAYFDHQGHLRIAWLYLNRFSCKVAIRKVCEGIKSYAVSLGAKDKFHHTLTEFTVRMIAHRLTTQSYDDFADFVNKNRDLVVDLRSQILRYYSPSLLNSDLAKKGYCKPDLIEFG</sequence>
<name>A0A545T4K1_9GAMM</name>
<dbReference type="EMBL" id="VIKR01000005">
    <property type="protein sequence ID" value="TQV72156.1"/>
    <property type="molecule type" value="Genomic_DNA"/>
</dbReference>
<dbReference type="AlphaFoldDB" id="A0A545T4K1"/>
<gene>
    <name evidence="1" type="ORF">FLL45_18215</name>
</gene>
<comment type="caution">
    <text evidence="1">The sequence shown here is derived from an EMBL/GenBank/DDBJ whole genome shotgun (WGS) entry which is preliminary data.</text>
</comment>